<evidence type="ECO:0000256" key="1">
    <source>
        <dbReference type="ARBA" id="ARBA00009919"/>
    </source>
</evidence>
<reference evidence="4" key="2">
    <citation type="submission" date="2019-04" db="EMBL/GenBank/DDBJ databases">
        <authorList>
            <person name="Pasella M."/>
        </authorList>
    </citation>
    <scope>NUCLEOTIDE SEQUENCE</scope>
    <source>
        <strain evidence="4">PD2928_7</strain>
    </source>
</reference>
<evidence type="ECO:0000259" key="3">
    <source>
        <dbReference type="PROSITE" id="PS50206"/>
    </source>
</evidence>
<name>A0A4D6WQH2_9FLOR</name>
<protein>
    <submittedName>
        <fullName evidence="4">Molybdopterin biosynthesis protein</fullName>
    </submittedName>
</protein>
<dbReference type="GO" id="GO:0004792">
    <property type="term" value="F:thiosulfate-cyanide sulfurtransferase activity"/>
    <property type="evidence" value="ECO:0007669"/>
    <property type="project" value="TreeGrafter"/>
</dbReference>
<dbReference type="PANTHER" id="PTHR10953:SF102">
    <property type="entry name" value="ADENYLYLTRANSFERASE AND SULFURTRANSFERASE MOCS3"/>
    <property type="match status" value="1"/>
</dbReference>
<dbReference type="InterPro" id="IPR000594">
    <property type="entry name" value="ThiF_NAD_FAD-bd"/>
</dbReference>
<dbReference type="PANTHER" id="PTHR10953">
    <property type="entry name" value="UBIQUITIN-ACTIVATING ENZYME E1"/>
    <property type="match status" value="1"/>
</dbReference>
<proteinExistence type="inferred from homology"/>
<comment type="similarity">
    <text evidence="1">Belongs to the HesA/MoeB/ThiF family.</text>
</comment>
<keyword evidence="2" id="KW-0812">Transmembrane</keyword>
<dbReference type="CDD" id="cd00757">
    <property type="entry name" value="ThiF_MoeB_HesA_family"/>
    <property type="match status" value="1"/>
</dbReference>
<dbReference type="GO" id="GO:0008146">
    <property type="term" value="F:sulfotransferase activity"/>
    <property type="evidence" value="ECO:0007669"/>
    <property type="project" value="TreeGrafter"/>
</dbReference>
<dbReference type="GO" id="GO:0008641">
    <property type="term" value="F:ubiquitin-like modifier activating enzyme activity"/>
    <property type="evidence" value="ECO:0007669"/>
    <property type="project" value="InterPro"/>
</dbReference>
<geneLocation type="plastid" evidence="4"/>
<reference evidence="4" key="1">
    <citation type="journal article" date="2019" name="Mol. Phylogenet. Evol.">
        <title>Morphological evolution and classification of the red algal order Ceramiales inferred using plastid phylogenomics.</title>
        <authorList>
            <person name="Diaz-Tapia P."/>
            <person name="Pasella M.M."/>
            <person name="Verbruggen H."/>
            <person name="Maggs C.A."/>
        </authorList>
    </citation>
    <scope>NUCLEOTIDE SEQUENCE</scope>
    <source>
        <strain evidence="4">PD2928_7</strain>
    </source>
</reference>
<dbReference type="InterPro" id="IPR001763">
    <property type="entry name" value="Rhodanese-like_dom"/>
</dbReference>
<dbReference type="Gene3D" id="3.40.50.720">
    <property type="entry name" value="NAD(P)-binding Rossmann-like Domain"/>
    <property type="match status" value="1"/>
</dbReference>
<dbReference type="CDD" id="cd00158">
    <property type="entry name" value="RHOD"/>
    <property type="match status" value="1"/>
</dbReference>
<gene>
    <name evidence="4" type="primary">moeB</name>
</gene>
<keyword evidence="4" id="KW-0934">Plastid</keyword>
<evidence type="ECO:0000313" key="4">
    <source>
        <dbReference type="EMBL" id="QCI05743.1"/>
    </source>
</evidence>
<dbReference type="EMBL" id="MK814639">
    <property type="protein sequence ID" value="QCI05743.1"/>
    <property type="molecule type" value="Genomic_DNA"/>
</dbReference>
<dbReference type="Gene3D" id="3.40.250.10">
    <property type="entry name" value="Rhodanese-like domain"/>
    <property type="match status" value="1"/>
</dbReference>
<feature type="transmembrane region" description="Helical" evidence="2">
    <location>
        <begin position="41"/>
        <end position="67"/>
    </location>
</feature>
<dbReference type="GO" id="GO:0005829">
    <property type="term" value="C:cytosol"/>
    <property type="evidence" value="ECO:0007669"/>
    <property type="project" value="TreeGrafter"/>
</dbReference>
<dbReference type="Pfam" id="PF00581">
    <property type="entry name" value="Rhodanese"/>
    <property type="match status" value="1"/>
</dbReference>
<evidence type="ECO:0000256" key="2">
    <source>
        <dbReference type="SAM" id="Phobius"/>
    </source>
</evidence>
<keyword evidence="2" id="KW-0472">Membrane</keyword>
<sequence length="357" mass="41490">MLNPIKQSAILSEEEYIIYSKHLMLTNISFHGQKKLKQAKILVVGAGGLGCPAILYLVASGIGYIGIIDNDYVDLSNLNRQILYSINDLNEMKTRSAKNKLVNINKQCKIITHNYKLCKKNALEIIQYYDIIIDANDNFKTRYIIDKICYKLHKIHIYGAIQEFEGQVMVFNYKNSNRYSKIYPEQLNLVDNNCNNYGVIGITTGNIGIIQATEAIKIIIGIGKIINNQILRCNLLNISFYKTQIYNLKINKKLKKIEFHNNYLKKIISKSEFYYLKKSNILIIDIRQTNEFIKKHISQSINIPLNKLKMKKSLKLLKKQNKQKTIIIYCNQIYRSLIASYIIYNNQINHYILNTKK</sequence>
<dbReference type="InterPro" id="IPR045886">
    <property type="entry name" value="ThiF/MoeB/HesA"/>
</dbReference>
<accession>A0A4D6WQH2</accession>
<organism evidence="4">
    <name type="scientific">Cryptopleura ramosa</name>
    <dbReference type="NCBI Taxonomy" id="131094"/>
    <lineage>
        <taxon>Eukaryota</taxon>
        <taxon>Rhodophyta</taxon>
        <taxon>Florideophyceae</taxon>
        <taxon>Rhodymeniophycidae</taxon>
        <taxon>Ceramiales</taxon>
        <taxon>Delesseriaceae</taxon>
        <taxon>Cryptopleura</taxon>
    </lineage>
</organism>
<dbReference type="FunFam" id="3.40.50.720:FF:000080">
    <property type="entry name" value="Thiazole biosynthesis adenylyltransferase ThiF"/>
    <property type="match status" value="1"/>
</dbReference>
<dbReference type="AlphaFoldDB" id="A0A4D6WQH2"/>
<feature type="domain" description="Rhodanese" evidence="3">
    <location>
        <begin position="277"/>
        <end position="356"/>
    </location>
</feature>
<dbReference type="SUPFAM" id="SSF69572">
    <property type="entry name" value="Activating enzymes of the ubiquitin-like proteins"/>
    <property type="match status" value="1"/>
</dbReference>
<dbReference type="Pfam" id="PF00899">
    <property type="entry name" value="ThiF"/>
    <property type="match status" value="1"/>
</dbReference>
<dbReference type="InterPro" id="IPR035985">
    <property type="entry name" value="Ubiquitin-activating_enz"/>
</dbReference>
<dbReference type="PROSITE" id="PS50206">
    <property type="entry name" value="RHODANESE_3"/>
    <property type="match status" value="1"/>
</dbReference>
<dbReference type="GO" id="GO:0016779">
    <property type="term" value="F:nucleotidyltransferase activity"/>
    <property type="evidence" value="ECO:0007669"/>
    <property type="project" value="TreeGrafter"/>
</dbReference>
<keyword evidence="2" id="KW-1133">Transmembrane helix</keyword>
<dbReference type="InterPro" id="IPR036873">
    <property type="entry name" value="Rhodanese-like_dom_sf"/>
</dbReference>